<feature type="compositionally biased region" description="Basic residues" evidence="1">
    <location>
        <begin position="62"/>
        <end position="72"/>
    </location>
</feature>
<gene>
    <name evidence="3" type="ORF">ANCDUO_14975</name>
</gene>
<dbReference type="Proteomes" id="UP000054047">
    <property type="component" value="Unassembled WGS sequence"/>
</dbReference>
<dbReference type="AlphaFoldDB" id="A0A0C2G1R7"/>
<reference evidence="3 4" key="1">
    <citation type="submission" date="2013-12" db="EMBL/GenBank/DDBJ databases">
        <title>Draft genome of the parsitic nematode Ancylostoma duodenale.</title>
        <authorList>
            <person name="Mitreva M."/>
        </authorList>
    </citation>
    <scope>NUCLEOTIDE SEQUENCE [LARGE SCALE GENOMIC DNA]</scope>
    <source>
        <strain evidence="3 4">Zhejiang</strain>
    </source>
</reference>
<organism evidence="3 4">
    <name type="scientific">Ancylostoma duodenale</name>
    <dbReference type="NCBI Taxonomy" id="51022"/>
    <lineage>
        <taxon>Eukaryota</taxon>
        <taxon>Metazoa</taxon>
        <taxon>Ecdysozoa</taxon>
        <taxon>Nematoda</taxon>
        <taxon>Chromadorea</taxon>
        <taxon>Rhabditida</taxon>
        <taxon>Rhabditina</taxon>
        <taxon>Rhabditomorpha</taxon>
        <taxon>Strongyloidea</taxon>
        <taxon>Ancylostomatidae</taxon>
        <taxon>Ancylostomatinae</taxon>
        <taxon>Ancylostoma</taxon>
    </lineage>
</organism>
<evidence type="ECO:0000256" key="2">
    <source>
        <dbReference type="SAM" id="Phobius"/>
    </source>
</evidence>
<keyword evidence="2" id="KW-1133">Transmembrane helix</keyword>
<name>A0A0C2G1R7_9BILA</name>
<sequence length="96" mass="10464">MAPCESPEGTPPPASGLISTGACPFFSVPATILLFIVSACCPRVRVVHGWRGGGRRPSPTVRSRRRRRHRRQVVSISKKLNSLAMPTLNSVTRLSE</sequence>
<keyword evidence="2" id="KW-0812">Transmembrane</keyword>
<keyword evidence="2" id="KW-0472">Membrane</keyword>
<evidence type="ECO:0000313" key="3">
    <source>
        <dbReference type="EMBL" id="KIH54875.1"/>
    </source>
</evidence>
<feature type="transmembrane region" description="Helical" evidence="2">
    <location>
        <begin position="17"/>
        <end position="41"/>
    </location>
</feature>
<keyword evidence="4" id="KW-1185">Reference proteome</keyword>
<evidence type="ECO:0000256" key="1">
    <source>
        <dbReference type="SAM" id="MobiDB-lite"/>
    </source>
</evidence>
<evidence type="ECO:0000313" key="4">
    <source>
        <dbReference type="Proteomes" id="UP000054047"/>
    </source>
</evidence>
<accession>A0A0C2G1R7</accession>
<proteinExistence type="predicted"/>
<feature type="region of interest" description="Disordered" evidence="1">
    <location>
        <begin position="52"/>
        <end position="72"/>
    </location>
</feature>
<dbReference type="EMBL" id="KN738303">
    <property type="protein sequence ID" value="KIH54875.1"/>
    <property type="molecule type" value="Genomic_DNA"/>
</dbReference>
<protein>
    <submittedName>
        <fullName evidence="3">Uncharacterized protein</fullName>
    </submittedName>
</protein>